<keyword evidence="4" id="KW-1185">Reference proteome</keyword>
<name>A0A8R2H567_ACYPI</name>
<dbReference type="SMART" id="SM00587">
    <property type="entry name" value="CHK"/>
    <property type="match status" value="1"/>
</dbReference>
<dbReference type="EnsemblMetazoa" id="XM_016803679.2">
    <property type="protein sequence ID" value="XP_016659168.2"/>
    <property type="gene ID" value="LOC103309165"/>
</dbReference>
<evidence type="ECO:0000259" key="2">
    <source>
        <dbReference type="SMART" id="SM00587"/>
    </source>
</evidence>
<proteinExistence type="predicted"/>
<organism evidence="3 4">
    <name type="scientific">Acyrthosiphon pisum</name>
    <name type="common">Pea aphid</name>
    <dbReference type="NCBI Taxonomy" id="7029"/>
    <lineage>
        <taxon>Eukaryota</taxon>
        <taxon>Metazoa</taxon>
        <taxon>Ecdysozoa</taxon>
        <taxon>Arthropoda</taxon>
        <taxon>Hexapoda</taxon>
        <taxon>Insecta</taxon>
        <taxon>Pterygota</taxon>
        <taxon>Neoptera</taxon>
        <taxon>Paraneoptera</taxon>
        <taxon>Hemiptera</taxon>
        <taxon>Sternorrhyncha</taxon>
        <taxon>Aphidomorpha</taxon>
        <taxon>Aphidoidea</taxon>
        <taxon>Aphididae</taxon>
        <taxon>Macrosiphini</taxon>
        <taxon>Acyrthosiphon</taxon>
    </lineage>
</organism>
<dbReference type="Pfam" id="PF02958">
    <property type="entry name" value="EcKL"/>
    <property type="match status" value="1"/>
</dbReference>
<dbReference type="AlphaFoldDB" id="A0A8R2H567"/>
<reference evidence="3" key="2">
    <citation type="submission" date="2022-06" db="UniProtKB">
        <authorList>
            <consortium name="EnsemblMetazoa"/>
        </authorList>
    </citation>
    <scope>IDENTIFICATION</scope>
</reference>
<dbReference type="RefSeq" id="XP_016659168.2">
    <property type="nucleotide sequence ID" value="XM_016803679.2"/>
</dbReference>
<dbReference type="OMA" id="MINDNPR"/>
<accession>A0A8R2H567</accession>
<evidence type="ECO:0000313" key="3">
    <source>
        <dbReference type="EnsemblMetazoa" id="XP_016659168.2"/>
    </source>
</evidence>
<dbReference type="KEGG" id="api:103309165"/>
<dbReference type="PANTHER" id="PTHR11012:SF30">
    <property type="entry name" value="PROTEIN KINASE-LIKE DOMAIN-CONTAINING"/>
    <property type="match status" value="1"/>
</dbReference>
<dbReference type="GeneID" id="103309165"/>
<reference evidence="4" key="1">
    <citation type="submission" date="2010-06" db="EMBL/GenBank/DDBJ databases">
        <authorList>
            <person name="Jiang H."/>
            <person name="Abraham K."/>
            <person name="Ali S."/>
            <person name="Alsbrooks S.L."/>
            <person name="Anim B.N."/>
            <person name="Anosike U.S."/>
            <person name="Attaway T."/>
            <person name="Bandaranaike D.P."/>
            <person name="Battles P.K."/>
            <person name="Bell S.N."/>
            <person name="Bell A.V."/>
            <person name="Beltran B."/>
            <person name="Bickham C."/>
            <person name="Bustamante Y."/>
            <person name="Caleb T."/>
            <person name="Canada A."/>
            <person name="Cardenas V."/>
            <person name="Carter K."/>
            <person name="Chacko J."/>
            <person name="Chandrabose M.N."/>
            <person name="Chavez D."/>
            <person name="Chavez A."/>
            <person name="Chen L."/>
            <person name="Chu H.-S."/>
            <person name="Claassen K.J."/>
            <person name="Cockrell R."/>
            <person name="Collins M."/>
            <person name="Cooper J.A."/>
            <person name="Cree A."/>
            <person name="Curry S.M."/>
            <person name="Da Y."/>
            <person name="Dao M.D."/>
            <person name="Das B."/>
            <person name="Davila M.-L."/>
            <person name="Davy-Carroll L."/>
            <person name="Denson S."/>
            <person name="Dinh H."/>
            <person name="Ebong V.E."/>
            <person name="Edwards J.R."/>
            <person name="Egan A."/>
            <person name="El-Daye J."/>
            <person name="Escobedo L."/>
            <person name="Fernandez S."/>
            <person name="Fernando P.R."/>
            <person name="Flagg N."/>
            <person name="Forbes L.D."/>
            <person name="Fowler R.G."/>
            <person name="Fu Q."/>
            <person name="Gabisi R.A."/>
            <person name="Ganer J."/>
            <person name="Garbino Pronczuk A."/>
            <person name="Garcia R.M."/>
            <person name="Garner T."/>
            <person name="Garrett T.E."/>
            <person name="Gonzalez D.A."/>
            <person name="Hamid H."/>
            <person name="Hawkins E.S."/>
            <person name="Hirani K."/>
            <person name="Hogues M.E."/>
            <person name="Hollins B."/>
            <person name="Hsiao C.-H."/>
            <person name="Jabil R."/>
            <person name="James M.L."/>
            <person name="Jhangiani S.N."/>
            <person name="Johnson B."/>
            <person name="Johnson Q."/>
            <person name="Joshi V."/>
            <person name="Kalu J.B."/>
            <person name="Kam C."/>
            <person name="Kashfia A."/>
            <person name="Keebler J."/>
            <person name="Kisamo H."/>
            <person name="Kovar C.L."/>
            <person name="Lago L.A."/>
            <person name="Lai C.-Y."/>
            <person name="Laidlaw J."/>
            <person name="Lara F."/>
            <person name="Le T.-K."/>
            <person name="Lee S.L."/>
            <person name="Legall F.H."/>
            <person name="Lemon S.J."/>
            <person name="Lewis L.R."/>
            <person name="Li B."/>
            <person name="Liu Y."/>
            <person name="Liu Y.-S."/>
            <person name="Lopez J."/>
            <person name="Lozado R.J."/>
            <person name="Lu J."/>
            <person name="Madu R.C."/>
            <person name="Maheshwari M."/>
            <person name="Maheshwari R."/>
            <person name="Malloy K."/>
            <person name="Martinez E."/>
            <person name="Mathew T."/>
            <person name="Mercado I.C."/>
            <person name="Mercado C."/>
            <person name="Meyer B."/>
            <person name="Montgomery K."/>
            <person name="Morgan M.B."/>
            <person name="Munidasa M."/>
            <person name="Nazareth L.V."/>
            <person name="Nelson J."/>
            <person name="Ng B.M."/>
            <person name="Nguyen N.B."/>
            <person name="Nguyen P.Q."/>
            <person name="Nguyen T."/>
            <person name="Obregon M."/>
            <person name="Okwuonu G.O."/>
            <person name="Onwere C.G."/>
            <person name="Orozco G."/>
            <person name="Parra A."/>
            <person name="Patel S."/>
            <person name="Patil S."/>
            <person name="Perez A."/>
            <person name="Perez Y."/>
            <person name="Pham C."/>
            <person name="Primus E.L."/>
            <person name="Pu L.-L."/>
            <person name="Puazo M."/>
            <person name="Qin X."/>
            <person name="Quiroz J.B."/>
            <person name="Reese J."/>
            <person name="Richards S."/>
            <person name="Rives C.M."/>
            <person name="Robberts R."/>
            <person name="Ruiz S.J."/>
            <person name="Ruiz M.J."/>
            <person name="Santibanez J."/>
            <person name="Schneider B.W."/>
            <person name="Sisson I."/>
            <person name="Smith M."/>
            <person name="Sodergren E."/>
            <person name="Song X.-Z."/>
            <person name="Song B.B."/>
            <person name="Summersgill H."/>
            <person name="Thelus R."/>
            <person name="Thornton R.D."/>
            <person name="Trejos Z.Y."/>
            <person name="Usmani K."/>
            <person name="Vattathil S."/>
            <person name="Villasana D."/>
            <person name="Walker D.L."/>
            <person name="Wang S."/>
            <person name="Wang K."/>
            <person name="White C.S."/>
            <person name="Williams A.C."/>
            <person name="Williamson J."/>
            <person name="Wilson K."/>
            <person name="Woghiren I.O."/>
            <person name="Woodworth J.R."/>
            <person name="Worley K.C."/>
            <person name="Wright R.A."/>
            <person name="Wu W."/>
            <person name="Young L."/>
            <person name="Zhang L."/>
            <person name="Zhang J."/>
            <person name="Zhu Y."/>
            <person name="Muzny D.M."/>
            <person name="Weinstock G."/>
            <person name="Gibbs R.A."/>
        </authorList>
    </citation>
    <scope>NUCLEOTIDE SEQUENCE [LARGE SCALE GENOMIC DNA]</scope>
    <source>
        <strain evidence="4">LSR1</strain>
    </source>
</reference>
<dbReference type="PANTHER" id="PTHR11012">
    <property type="entry name" value="PROTEIN KINASE-LIKE DOMAIN-CONTAINING"/>
    <property type="match status" value="1"/>
</dbReference>
<dbReference type="SUPFAM" id="SSF56112">
    <property type="entry name" value="Protein kinase-like (PK-like)"/>
    <property type="match status" value="1"/>
</dbReference>
<evidence type="ECO:0000256" key="1">
    <source>
        <dbReference type="SAM" id="MobiDB-lite"/>
    </source>
</evidence>
<dbReference type="OrthoDB" id="190089at2759"/>
<feature type="domain" description="CHK kinase-like" evidence="2">
    <location>
        <begin position="142"/>
        <end position="346"/>
    </location>
</feature>
<protein>
    <recommendedName>
        <fullName evidence="2">CHK kinase-like domain-containing protein</fullName>
    </recommendedName>
</protein>
<sequence length="442" mass="49396">MNTSHESLKLWLSDVLTADGAYGATVDRPASFDPDRDPRHASRPKQTQRLSSVVASGRLTVPACGGSHAATDTRLTVKLKPPVELLRTVLKSDRQFHNEMHAYQNVVPFLFEHLPDGARGPALPVFVYGRNECGARWSEDVIVLEDPRNHGYVPARTPEHVAGAGSAHMDYGHLAVAIAALGRFHGMSFTAKQKNPVAFRKLVGNLREIQWDEDGWLVKGNGLKSMSMRGARPLMDQDKYRDGKLKGFLTMIREADRNLKLAMTPKEPFAVICHGDYCKPNILFEYDDAGHPRDAMITEFTAVRYGSPGLDLSYFLYKNADKDVQDNRWEDLLAVYLESVAAVLPADVKAPTAEQLHHELRFHALYGYAHLLFAVPNMINDNPRGLLDIDNDDDKTTVEDLLVARIDAADEKITEILSGTVRHIIDHGYAEQYEFPSNNSRL</sequence>
<dbReference type="InterPro" id="IPR004119">
    <property type="entry name" value="EcKL"/>
</dbReference>
<evidence type="ECO:0000313" key="4">
    <source>
        <dbReference type="Proteomes" id="UP000007819"/>
    </source>
</evidence>
<dbReference type="InterPro" id="IPR015897">
    <property type="entry name" value="CHK_kinase-like"/>
</dbReference>
<feature type="region of interest" description="Disordered" evidence="1">
    <location>
        <begin position="27"/>
        <end position="52"/>
    </location>
</feature>
<dbReference type="Proteomes" id="UP000007819">
    <property type="component" value="Chromosome A1"/>
</dbReference>
<dbReference type="Gene3D" id="3.90.1200.10">
    <property type="match status" value="1"/>
</dbReference>
<dbReference type="InterPro" id="IPR011009">
    <property type="entry name" value="Kinase-like_dom_sf"/>
</dbReference>